<dbReference type="SUPFAM" id="SSF51261">
    <property type="entry name" value="Duplicated hybrid motif"/>
    <property type="match status" value="1"/>
</dbReference>
<dbReference type="Gene3D" id="2.70.70.10">
    <property type="entry name" value="Glucose Permease (Domain IIA)"/>
    <property type="match status" value="1"/>
</dbReference>
<comment type="caution">
    <text evidence="2">The sequence shown here is derived from an EMBL/GenBank/DDBJ whole genome shotgun (WGS) entry which is preliminary data.</text>
</comment>
<dbReference type="AlphaFoldDB" id="A0A2U2MRC6"/>
<dbReference type="EMBL" id="QFFN01000023">
    <property type="protein sequence ID" value="PWG59379.1"/>
    <property type="molecule type" value="Genomic_DNA"/>
</dbReference>
<proteinExistence type="predicted"/>
<keyword evidence="3" id="KW-1185">Reference proteome</keyword>
<organism evidence="2 3">
    <name type="scientific">Bifidobacterium catulorum</name>
    <dbReference type="NCBI Taxonomy" id="1630173"/>
    <lineage>
        <taxon>Bacteria</taxon>
        <taxon>Bacillati</taxon>
        <taxon>Actinomycetota</taxon>
        <taxon>Actinomycetes</taxon>
        <taxon>Bifidobacteriales</taxon>
        <taxon>Bifidobacteriaceae</taxon>
        <taxon>Bifidobacterium</taxon>
    </lineage>
</organism>
<feature type="domain" description="M23ase beta-sheet core" evidence="1">
    <location>
        <begin position="104"/>
        <end position="197"/>
    </location>
</feature>
<evidence type="ECO:0000313" key="2">
    <source>
        <dbReference type="EMBL" id="PWG59379.1"/>
    </source>
</evidence>
<evidence type="ECO:0000313" key="3">
    <source>
        <dbReference type="Proteomes" id="UP000245753"/>
    </source>
</evidence>
<dbReference type="InterPro" id="IPR016047">
    <property type="entry name" value="M23ase_b-sheet_dom"/>
</dbReference>
<dbReference type="Proteomes" id="UP000245753">
    <property type="component" value="Unassembled WGS sequence"/>
</dbReference>
<gene>
    <name evidence="2" type="ORF">DF200_07815</name>
</gene>
<accession>A0A2U2MRC6</accession>
<name>A0A2U2MRC6_9BIFI</name>
<dbReference type="CDD" id="cd12797">
    <property type="entry name" value="M23_peptidase"/>
    <property type="match status" value="1"/>
</dbReference>
<protein>
    <submittedName>
        <fullName evidence="2">M23 family peptidase</fullName>
    </submittedName>
</protein>
<reference evidence="2 3" key="1">
    <citation type="journal article" date="2018" name="Int. J. Syst. Evol. Microbiol.">
        <title>Bifidobacterium catulorum sp. nov., a novel taxon from the faeces of the baby common marmoset (Callithrix jacchus).</title>
        <authorList>
            <person name="Modesto M."/>
            <person name="Michelini S."/>
            <person name="Oki K."/>
            <person name="Biavati B."/>
            <person name="Watanabe K."/>
            <person name="Mattarelli P."/>
        </authorList>
    </citation>
    <scope>NUCLEOTIDE SEQUENCE [LARGE SCALE GENOMIC DNA]</scope>
    <source>
        <strain evidence="2 3">MRM 8.19</strain>
    </source>
</reference>
<sequence>MKDIMKTMKTRMQRNRKRQFHRILRQDRERRQTHTRLRMLAAGCLICVITIIPSIQPSAASSMNWSANPPHPSCRIAYIWPIVVDGEPVITRRFENPPRPWLPGHRGIDLSTGKEQPIIAPANGRVAFVGKVASKSVVTIRHEDNITTTYEPAVSDLPVGSSVMQGQRFATVHGGSDHCAESCMHWGMKTGKTTYMDPEHAVRPQRIVLKPL</sequence>
<evidence type="ECO:0000259" key="1">
    <source>
        <dbReference type="Pfam" id="PF01551"/>
    </source>
</evidence>
<dbReference type="InterPro" id="IPR011055">
    <property type="entry name" value="Dup_hybrid_motif"/>
</dbReference>
<dbReference type="Pfam" id="PF01551">
    <property type="entry name" value="Peptidase_M23"/>
    <property type="match status" value="1"/>
</dbReference>